<accession>F9FIT5</accession>
<name>F9FIT5_FUSOF</name>
<protein>
    <submittedName>
        <fullName evidence="1">Uncharacterized protein</fullName>
    </submittedName>
</protein>
<proteinExistence type="predicted"/>
<organism evidence="1">
    <name type="scientific">Fusarium oxysporum (strain Fo5176)</name>
    <name type="common">Fusarium vascular wilt</name>
    <dbReference type="NCBI Taxonomy" id="660025"/>
    <lineage>
        <taxon>Eukaryota</taxon>
        <taxon>Fungi</taxon>
        <taxon>Dikarya</taxon>
        <taxon>Ascomycota</taxon>
        <taxon>Pezizomycotina</taxon>
        <taxon>Sordariomycetes</taxon>
        <taxon>Hypocreomycetidae</taxon>
        <taxon>Hypocreales</taxon>
        <taxon>Nectriaceae</taxon>
        <taxon>Fusarium</taxon>
        <taxon>Fusarium oxysporum species complex</taxon>
    </lineage>
</organism>
<sequence length="12" mass="1361">MLLACLCRLLIV</sequence>
<gene>
    <name evidence="1" type="ORF">FOXB_06314</name>
</gene>
<reference evidence="1" key="1">
    <citation type="journal article" date="2012" name="Mol. Plant Microbe Interact.">
        <title>A highly conserved effector in Fusarium oxysporum is required for full virulence on Arabidopsis.</title>
        <authorList>
            <person name="Thatcher L.F."/>
            <person name="Gardiner D.M."/>
            <person name="Kazan K."/>
            <person name="Manners J."/>
        </authorList>
    </citation>
    <scope>NUCLEOTIDE SEQUENCE [LARGE SCALE GENOMIC DNA]</scope>
    <source>
        <strain evidence="1">Fo5176</strain>
    </source>
</reference>
<comment type="caution">
    <text evidence="1">The sequence shown here is derived from an EMBL/GenBank/DDBJ whole genome shotgun (WGS) entry which is preliminary data.</text>
</comment>
<evidence type="ECO:0000313" key="1">
    <source>
        <dbReference type="EMBL" id="EGU83170.1"/>
    </source>
</evidence>
<dbReference type="EMBL" id="AFQF01001911">
    <property type="protein sequence ID" value="EGU83170.1"/>
    <property type="molecule type" value="Genomic_DNA"/>
</dbReference>